<feature type="signal peptide" evidence="1">
    <location>
        <begin position="1"/>
        <end position="18"/>
    </location>
</feature>
<dbReference type="Pfam" id="PF19841">
    <property type="entry name" value="GldN"/>
    <property type="match status" value="1"/>
</dbReference>
<reference evidence="2 3" key="1">
    <citation type="submission" date="2019-11" db="EMBL/GenBank/DDBJ databases">
        <authorList>
            <person name="Zheng R.K."/>
            <person name="Sun C.M."/>
        </authorList>
    </citation>
    <scope>NUCLEOTIDE SEQUENCE [LARGE SCALE GENOMIC DNA]</scope>
    <source>
        <strain evidence="2 3">WC007</strain>
    </source>
</reference>
<sequence length="283" mass="33252">MKKLVVYIGILVFTLALAEKQSNAQIVNGAYKRTDVFQKKPMPLPGVREADVFWSKKVWRIIDLREKMNLPLYYPTNEMGGKVNLITLLLEGIKNGQITPYDARQDDDFKIPMTYEQVEESFGAEASTIERRNFDTGEMEKVTIEGEIRPNEIKQYMVKEEWYFDKQSSTLNVRIVGLCPIREYVRENDASGEVQRQQIFWVYYPEVRDLLASNLVLNPNNDASQMSFDDLFIKRYFNSYITKESNVYNNRGINDYLTGKEAMLESKRIENEIFNFEQDLWEY</sequence>
<feature type="chain" id="PRO_5026126119" evidence="1">
    <location>
        <begin position="19"/>
        <end position="283"/>
    </location>
</feature>
<dbReference type="AlphaFoldDB" id="A0A6I6JN04"/>
<gene>
    <name evidence="2" type="primary">gldN</name>
    <name evidence="2" type="ORF">GM418_09100</name>
</gene>
<evidence type="ECO:0000313" key="2">
    <source>
        <dbReference type="EMBL" id="QGY43811.1"/>
    </source>
</evidence>
<dbReference type="Proteomes" id="UP000428260">
    <property type="component" value="Chromosome"/>
</dbReference>
<organism evidence="2 3">
    <name type="scientific">Maribellus comscasis</name>
    <dbReference type="NCBI Taxonomy" id="2681766"/>
    <lineage>
        <taxon>Bacteria</taxon>
        <taxon>Pseudomonadati</taxon>
        <taxon>Bacteroidota</taxon>
        <taxon>Bacteroidia</taxon>
        <taxon>Marinilabiliales</taxon>
        <taxon>Prolixibacteraceae</taxon>
        <taxon>Maribellus</taxon>
    </lineage>
</organism>
<dbReference type="KEGG" id="mcos:GM418_09100"/>
<keyword evidence="1" id="KW-0732">Signal</keyword>
<dbReference type="InterPro" id="IPR019847">
    <property type="entry name" value="Gliding_motility_assoc_GldN"/>
</dbReference>
<protein>
    <submittedName>
        <fullName evidence="2">Gliding motility protein GldN</fullName>
    </submittedName>
</protein>
<name>A0A6I6JN04_9BACT</name>
<dbReference type="RefSeq" id="WP_158865310.1">
    <property type="nucleotide sequence ID" value="NZ_CP046401.1"/>
</dbReference>
<proteinExistence type="predicted"/>
<dbReference type="NCBIfam" id="TIGR03523">
    <property type="entry name" value="GldN"/>
    <property type="match status" value="1"/>
</dbReference>
<evidence type="ECO:0000313" key="3">
    <source>
        <dbReference type="Proteomes" id="UP000428260"/>
    </source>
</evidence>
<keyword evidence="3" id="KW-1185">Reference proteome</keyword>
<evidence type="ECO:0000256" key="1">
    <source>
        <dbReference type="SAM" id="SignalP"/>
    </source>
</evidence>
<dbReference type="EMBL" id="CP046401">
    <property type="protein sequence ID" value="QGY43811.1"/>
    <property type="molecule type" value="Genomic_DNA"/>
</dbReference>
<accession>A0A6I6JN04</accession>